<proteinExistence type="predicted"/>
<dbReference type="STRING" id="1450538.A0A2V5GVQ1"/>
<evidence type="ECO:0000313" key="2">
    <source>
        <dbReference type="EMBL" id="PYI15579.1"/>
    </source>
</evidence>
<feature type="compositionally biased region" description="Polar residues" evidence="1">
    <location>
        <begin position="42"/>
        <end position="71"/>
    </location>
</feature>
<organism evidence="2 3">
    <name type="scientific">Aspergillus violaceofuscus (strain CBS 115571)</name>
    <dbReference type="NCBI Taxonomy" id="1450538"/>
    <lineage>
        <taxon>Eukaryota</taxon>
        <taxon>Fungi</taxon>
        <taxon>Dikarya</taxon>
        <taxon>Ascomycota</taxon>
        <taxon>Pezizomycotina</taxon>
        <taxon>Eurotiomycetes</taxon>
        <taxon>Eurotiomycetidae</taxon>
        <taxon>Eurotiales</taxon>
        <taxon>Aspergillaceae</taxon>
        <taxon>Aspergillus</taxon>
    </lineage>
</organism>
<evidence type="ECO:0000256" key="1">
    <source>
        <dbReference type="SAM" id="MobiDB-lite"/>
    </source>
</evidence>
<dbReference type="Proteomes" id="UP000249829">
    <property type="component" value="Unassembled WGS sequence"/>
</dbReference>
<name>A0A2V5GVQ1_ASPV1</name>
<gene>
    <name evidence="2" type="ORF">BO99DRAFT_405732</name>
</gene>
<feature type="region of interest" description="Disordered" evidence="1">
    <location>
        <begin position="1"/>
        <end position="29"/>
    </location>
</feature>
<dbReference type="OMA" id="MCLESRH"/>
<accession>A0A2V5GVQ1</accession>
<dbReference type="EMBL" id="KZ825183">
    <property type="protein sequence ID" value="PYI15579.1"/>
    <property type="molecule type" value="Genomic_DNA"/>
</dbReference>
<evidence type="ECO:0000313" key="3">
    <source>
        <dbReference type="Proteomes" id="UP000249829"/>
    </source>
</evidence>
<protein>
    <submittedName>
        <fullName evidence="2">Uncharacterized protein</fullName>
    </submittedName>
</protein>
<keyword evidence="3" id="KW-1185">Reference proteome</keyword>
<reference evidence="2 3" key="1">
    <citation type="submission" date="2018-02" db="EMBL/GenBank/DDBJ databases">
        <title>The genomes of Aspergillus section Nigri reveals drivers in fungal speciation.</title>
        <authorList>
            <consortium name="DOE Joint Genome Institute"/>
            <person name="Vesth T.C."/>
            <person name="Nybo J."/>
            <person name="Theobald S."/>
            <person name="Brandl J."/>
            <person name="Frisvad J.C."/>
            <person name="Nielsen K.F."/>
            <person name="Lyhne E.K."/>
            <person name="Kogle M.E."/>
            <person name="Kuo A."/>
            <person name="Riley R."/>
            <person name="Clum A."/>
            <person name="Nolan M."/>
            <person name="Lipzen A."/>
            <person name="Salamov A."/>
            <person name="Henrissat B."/>
            <person name="Wiebenga A."/>
            <person name="De vries R.P."/>
            <person name="Grigoriev I.V."/>
            <person name="Mortensen U.H."/>
            <person name="Andersen M.R."/>
            <person name="Baker S.E."/>
        </authorList>
    </citation>
    <scope>NUCLEOTIDE SEQUENCE [LARGE SCALE GENOMIC DNA]</scope>
    <source>
        <strain evidence="2 3">CBS 115571</strain>
    </source>
</reference>
<sequence>MTDPPEPSSRRCQNDSAAAPPLQYPTFPPLSASVEEWLSRSRPINMTSNLPTTDQTSRSLSESWATMSVSDIYSEDGTRSEQTDMGSLIDQTGPDDVASLDETSSNSEIDASDDDGYYGENYESTGNLSATQELSSAFPLLGASIDDSGLTTQTAFRQSTESIEFAEPESWPEVDRVELKHTIRVFEDLEAAALKQKLSNTTQDSTLTATVQQTMMRRSLDTDKPFRVLYIGSPDFRNIILDKIGDVLVASSPCSSYESSSTESSRYHVVPTSFGAGAIPNFAELLPIHVQLIVDECLNASADSQTDKPSTITLSLKNQPPYTSKWAGADYCISSPVEWTLPDVAIIFLATTDSDKDMETQRLARIFLERHGVPTMAISERPLWTMTRDPVPVNHHSLHMCLESRHPVTGKSTLVNRYPIDIKTFESIAPRQLNRNLASLATIYPRNFYQVPSERPKEPLVKRALNAVEHTWKVTPLPSSNGNHKLAFLLRLAVLLAAAVLTITFGHFALRALVLFLTQYFAHPGVSSAVTAHSQNTQTASGLPVDGSFSVMPSNTAGIQAHGRSSLEDFMDGILSPTQPNEGPQEFEFQVVGDCHLAIKPPHKYFIGRKGPRFSVQVKRDGKSLDYELSTLFEGVYTLKLDRADAYGLVNVIITSNSKPPFTQTTSVDFGTPWLKIQNWKRAAHAISSQFFKEFGSAQTGLSEAYGRICTDLQVLMGDVVKKAHFLRREASSLGHDSVQLSHGTKELVLSKSAQLGQVVKRTAVQPLLAASAAFQGHTERVNKGAREAMSGTWSKISASAQGLDLTNMKTHIRNARKCQALSKAQQRARSLMKRKTCQQTRCAR</sequence>
<dbReference type="AlphaFoldDB" id="A0A2V5GVQ1"/>
<feature type="region of interest" description="Disordered" evidence="1">
    <location>
        <begin position="41"/>
        <end position="124"/>
    </location>
</feature>